<dbReference type="InterPro" id="IPR023753">
    <property type="entry name" value="FAD/NAD-binding_dom"/>
</dbReference>
<dbReference type="Proteomes" id="UP000544413">
    <property type="component" value="Unassembled WGS sequence"/>
</dbReference>
<evidence type="ECO:0000256" key="7">
    <source>
        <dbReference type="ARBA" id="ARBA00029440"/>
    </source>
</evidence>
<dbReference type="EMBL" id="JAARYD010000009">
    <property type="protein sequence ID" value="MBC2178007.1"/>
    <property type="molecule type" value="Genomic_DNA"/>
</dbReference>
<dbReference type="OrthoDB" id="9803192at2"/>
<feature type="domain" description="FAD/NAD(P)-binding" evidence="8">
    <location>
        <begin position="388"/>
        <end position="471"/>
    </location>
</feature>
<keyword evidence="1" id="KW-0028">Amino-acid biosynthesis</keyword>
<dbReference type="EMBL" id="JAARPT010000009">
    <property type="protein sequence ID" value="MBC1402730.1"/>
    <property type="molecule type" value="Genomic_DNA"/>
</dbReference>
<dbReference type="InterPro" id="IPR006005">
    <property type="entry name" value="Glut_synth_ssu1"/>
</dbReference>
<dbReference type="InterPro" id="IPR036188">
    <property type="entry name" value="FAD/NAD-bd_sf"/>
</dbReference>
<evidence type="ECO:0000313" key="11">
    <source>
        <dbReference type="EMBL" id="MBC1318162.1"/>
    </source>
</evidence>
<dbReference type="NCBIfam" id="TIGR01317">
    <property type="entry name" value="GOGAT_sm_gam"/>
    <property type="match status" value="1"/>
</dbReference>
<evidence type="ECO:0000313" key="21">
    <source>
        <dbReference type="Proteomes" id="UP000574104"/>
    </source>
</evidence>
<dbReference type="GO" id="GO:0051536">
    <property type="term" value="F:iron-sulfur cluster binding"/>
    <property type="evidence" value="ECO:0007669"/>
    <property type="project" value="UniProtKB-KW"/>
</dbReference>
<keyword evidence="3" id="KW-0560">Oxidoreductase</keyword>
<evidence type="ECO:0000256" key="4">
    <source>
        <dbReference type="ARBA" id="ARBA00023004"/>
    </source>
</evidence>
<dbReference type="Proteomes" id="UP000548082">
    <property type="component" value="Unassembled WGS sequence"/>
</dbReference>
<sequence length="489" mass="54010">MGKATGFMEYNRIPSPVRDPKKRTRDWNEYSLPMPEVDLQIQAARCMDCGVPFCHTGEEIKNGVSGCPLHNLIPEWNDAVYRGEWREALDLLLKTNNFPEFTGRVCPAPCEGSCTVAISEPAVGIKSIEKAIIDRAFEEGWIKPQAPLKRTDKRIAIIGSGPAGLACADQLNKAGHTVTVFEKSDRIGGLLMYGIPTMKLEKDSVNRRVNLMAEEGVEFVTNIEAGKDITMEQLQTEYDSVVLATGAGNARDVQLPGRDAKGIHFAMDYLTQSIKDNLDNNGVQTMSAEGKNVIVIGGGDTGADCVATALRQGAKSIYQFGHRDKLPDARTIKNPWPQFPKVFQMDYAHNEAKAVYGDDPRQYLVSTTEFIKNDRGELTGLRTIDVDDIDAERNIKPVPNSEKIWDADIVLIAVGFAGTTKSVFEDFQVAKTNRHTIDARKGFYRTNVEGVFACGDARYGQSLVVTAINEGREAAREVDFYLMGETFLP</sequence>
<evidence type="ECO:0000256" key="1">
    <source>
        <dbReference type="ARBA" id="ARBA00022605"/>
    </source>
</evidence>
<evidence type="ECO:0000313" key="19">
    <source>
        <dbReference type="Proteomes" id="UP000544413"/>
    </source>
</evidence>
<dbReference type="Proteomes" id="UP000543379">
    <property type="component" value="Unassembled WGS sequence"/>
</dbReference>
<dbReference type="EMBL" id="JNFA01000003">
    <property type="protein sequence ID" value="KGL44323.1"/>
    <property type="molecule type" value="Genomic_DNA"/>
</dbReference>
<dbReference type="SUPFAM" id="SSF51971">
    <property type="entry name" value="Nucleotide-binding domain"/>
    <property type="match status" value="2"/>
</dbReference>
<evidence type="ECO:0000313" key="17">
    <source>
        <dbReference type="Proteomes" id="UP000541735"/>
    </source>
</evidence>
<dbReference type="InterPro" id="IPR009051">
    <property type="entry name" value="Helical_ferredxn"/>
</dbReference>
<dbReference type="InterPro" id="IPR051394">
    <property type="entry name" value="Glutamate_Synthase"/>
</dbReference>
<dbReference type="Proteomes" id="UP000029844">
    <property type="component" value="Unassembled WGS sequence"/>
</dbReference>
<keyword evidence="4" id="KW-0408">Iron</keyword>
<accession>A0A099WIE5</accession>
<comment type="pathway">
    <text evidence="7">Amino-acid biosynthesis.</text>
</comment>
<reference evidence="10 16" key="1">
    <citation type="submission" date="2014-05" db="EMBL/GenBank/DDBJ databases">
        <title>Novel Listeriaceae from food processing environments.</title>
        <authorList>
            <person name="den Bakker H.C."/>
        </authorList>
    </citation>
    <scope>NUCLEOTIDE SEQUENCE [LARGE SCALE GENOMIC DNA]</scope>
    <source>
        <strain evidence="10 16">FSL A5-0281</strain>
    </source>
</reference>
<dbReference type="eggNOG" id="COG0493">
    <property type="taxonomic scope" value="Bacteria"/>
</dbReference>
<dbReference type="Gene3D" id="3.50.50.60">
    <property type="entry name" value="FAD/NAD(P)-binding domain"/>
    <property type="match status" value="2"/>
</dbReference>
<dbReference type="GO" id="GO:0016639">
    <property type="term" value="F:oxidoreductase activity, acting on the CH-NH2 group of donors, NAD or NADP as acceptor"/>
    <property type="evidence" value="ECO:0007669"/>
    <property type="project" value="InterPro"/>
</dbReference>
<evidence type="ECO:0000256" key="5">
    <source>
        <dbReference type="ARBA" id="ARBA00023014"/>
    </source>
</evidence>
<evidence type="ECO:0000256" key="6">
    <source>
        <dbReference type="ARBA" id="ARBA00023164"/>
    </source>
</evidence>
<dbReference type="STRING" id="1552123.EP57_01640"/>
<dbReference type="PANTHER" id="PTHR43100:SF1">
    <property type="entry name" value="GLUTAMATE SYNTHASE [NADPH] SMALL CHAIN"/>
    <property type="match status" value="1"/>
</dbReference>
<dbReference type="EMBL" id="JAARSH010000014">
    <property type="protein sequence ID" value="MBC1617758.1"/>
    <property type="molecule type" value="Genomic_DNA"/>
</dbReference>
<evidence type="ECO:0000259" key="8">
    <source>
        <dbReference type="Pfam" id="PF07992"/>
    </source>
</evidence>
<dbReference type="EMBL" id="JAAROV010000005">
    <property type="protein sequence ID" value="MBC1318162.1"/>
    <property type="molecule type" value="Genomic_DNA"/>
</dbReference>
<dbReference type="EMBL" id="JAARVD010000008">
    <property type="protein sequence ID" value="MBC1798037.1"/>
    <property type="molecule type" value="Genomic_DNA"/>
</dbReference>
<evidence type="ECO:0000313" key="14">
    <source>
        <dbReference type="EMBL" id="MBC1798037.1"/>
    </source>
</evidence>
<dbReference type="GeneID" id="58716145"/>
<evidence type="ECO:0000313" key="13">
    <source>
        <dbReference type="EMBL" id="MBC1617758.1"/>
    </source>
</evidence>
<evidence type="ECO:0000313" key="10">
    <source>
        <dbReference type="EMBL" id="KGL44323.1"/>
    </source>
</evidence>
<gene>
    <name evidence="10" type="ORF">EP57_01640</name>
    <name evidence="11" type="ORF">HB811_15370</name>
    <name evidence="12" type="ORF">HB836_14150</name>
    <name evidence="13" type="ORF">HB904_16280</name>
    <name evidence="14" type="ORF">HCA55_14975</name>
    <name evidence="15" type="ORF">HCB27_15365</name>
</gene>
<dbReference type="PRINTS" id="PR00419">
    <property type="entry name" value="ADXRDTASE"/>
</dbReference>
<dbReference type="FunFam" id="3.50.50.60:FF:000124">
    <property type="entry name" value="Glutamate synthase small subunit"/>
    <property type="match status" value="1"/>
</dbReference>
<evidence type="ECO:0000256" key="3">
    <source>
        <dbReference type="ARBA" id="ARBA00023002"/>
    </source>
</evidence>
<dbReference type="AlphaFoldDB" id="A0A099WIE5"/>
<evidence type="ECO:0000313" key="16">
    <source>
        <dbReference type="Proteomes" id="UP000029844"/>
    </source>
</evidence>
<keyword evidence="16" id="KW-1185">Reference proteome</keyword>
<dbReference type="SUPFAM" id="SSF46548">
    <property type="entry name" value="alpha-helical ferredoxin"/>
    <property type="match status" value="1"/>
</dbReference>
<feature type="domain" description="Dihydroprymidine dehydrogenase" evidence="9">
    <location>
        <begin position="24"/>
        <end position="140"/>
    </location>
</feature>
<dbReference type="GO" id="GO:0006537">
    <property type="term" value="P:glutamate biosynthetic process"/>
    <property type="evidence" value="ECO:0007669"/>
    <property type="project" value="UniProtKB-KW"/>
</dbReference>
<dbReference type="RefSeq" id="WP_036083573.1">
    <property type="nucleotide sequence ID" value="NZ_CBCSHQ010000015.1"/>
</dbReference>
<evidence type="ECO:0000313" key="18">
    <source>
        <dbReference type="Proteomes" id="UP000543379"/>
    </source>
</evidence>
<comment type="caution">
    <text evidence="10">The sequence shown here is derived from an EMBL/GenBank/DDBJ whole genome shotgun (WGS) entry which is preliminary data.</text>
</comment>
<protein>
    <submittedName>
        <fullName evidence="10 11">Glutamate synthase</fullName>
    </submittedName>
</protein>
<dbReference type="GO" id="GO:0046872">
    <property type="term" value="F:metal ion binding"/>
    <property type="evidence" value="ECO:0007669"/>
    <property type="project" value="UniProtKB-KW"/>
</dbReference>
<dbReference type="Pfam" id="PF14691">
    <property type="entry name" value="Fer4_20"/>
    <property type="match status" value="1"/>
</dbReference>
<evidence type="ECO:0000256" key="2">
    <source>
        <dbReference type="ARBA" id="ARBA00022723"/>
    </source>
</evidence>
<evidence type="ECO:0000313" key="15">
    <source>
        <dbReference type="EMBL" id="MBC2178007.1"/>
    </source>
</evidence>
<organism evidence="10 16">
    <name type="scientific">Listeria booriae</name>
    <dbReference type="NCBI Taxonomy" id="1552123"/>
    <lineage>
        <taxon>Bacteria</taxon>
        <taxon>Bacillati</taxon>
        <taxon>Bacillota</taxon>
        <taxon>Bacilli</taxon>
        <taxon>Bacillales</taxon>
        <taxon>Listeriaceae</taxon>
        <taxon>Listeria</taxon>
    </lineage>
</organism>
<evidence type="ECO:0000313" key="20">
    <source>
        <dbReference type="Proteomes" id="UP000548082"/>
    </source>
</evidence>
<evidence type="ECO:0000313" key="12">
    <source>
        <dbReference type="EMBL" id="MBC1402730.1"/>
    </source>
</evidence>
<dbReference type="Gene3D" id="1.10.1060.10">
    <property type="entry name" value="Alpha-helical ferredoxin"/>
    <property type="match status" value="1"/>
</dbReference>
<proteinExistence type="predicted"/>
<keyword evidence="6" id="KW-0314">Glutamate biosynthesis</keyword>
<dbReference type="PANTHER" id="PTHR43100">
    <property type="entry name" value="GLUTAMATE SYNTHASE [NADPH] SMALL CHAIN"/>
    <property type="match status" value="1"/>
</dbReference>
<keyword evidence="5" id="KW-0411">Iron-sulfur</keyword>
<reference evidence="17 18" key="2">
    <citation type="submission" date="2020-03" db="EMBL/GenBank/DDBJ databases">
        <title>Soil Listeria distribution.</title>
        <authorList>
            <person name="Liao J."/>
            <person name="Wiedmann M."/>
        </authorList>
    </citation>
    <scope>NUCLEOTIDE SEQUENCE [LARGE SCALE GENOMIC DNA]</scope>
    <source>
        <strain evidence="15 17">FSL L7-0259</strain>
        <strain evidence="14 20">FSL L7-0990</strain>
        <strain evidence="13 21">FSL L7-1299</strain>
        <strain evidence="12 19">FSL L7-1658</strain>
        <strain evidence="11 18">FSL L7-1816</strain>
    </source>
</reference>
<keyword evidence="2" id="KW-0479">Metal-binding</keyword>
<dbReference type="Pfam" id="PF07992">
    <property type="entry name" value="Pyr_redox_2"/>
    <property type="match status" value="2"/>
</dbReference>
<dbReference type="InterPro" id="IPR028261">
    <property type="entry name" value="DPD_II"/>
</dbReference>
<dbReference type="Proteomes" id="UP000541735">
    <property type="component" value="Unassembled WGS sequence"/>
</dbReference>
<name>A0A099WIE5_9LIST</name>
<feature type="domain" description="FAD/NAD(P)-binding" evidence="8">
    <location>
        <begin position="154"/>
        <end position="315"/>
    </location>
</feature>
<dbReference type="Proteomes" id="UP000574104">
    <property type="component" value="Unassembled WGS sequence"/>
</dbReference>
<evidence type="ECO:0000259" key="9">
    <source>
        <dbReference type="Pfam" id="PF14691"/>
    </source>
</evidence>